<reference evidence="1 2" key="1">
    <citation type="submission" date="2019-07" db="EMBL/GenBank/DDBJ databases">
        <authorList>
            <person name="Park Y.J."/>
            <person name="Jeong S.E."/>
            <person name="Jung H.S."/>
        </authorList>
    </citation>
    <scope>NUCLEOTIDE SEQUENCE [LARGE SCALE GENOMIC DNA]</scope>
    <source>
        <strain evidence="2">P16(2019)</strain>
    </source>
</reference>
<dbReference type="OrthoDB" id="2376882at2"/>
<dbReference type="AlphaFoldDB" id="A0A553ZTX5"/>
<protein>
    <submittedName>
        <fullName evidence="1">YolD-like family protein</fullName>
    </submittedName>
</protein>
<keyword evidence="2" id="KW-1185">Reference proteome</keyword>
<dbReference type="Proteomes" id="UP000318521">
    <property type="component" value="Unassembled WGS sequence"/>
</dbReference>
<accession>A0A553ZTX5</accession>
<comment type="caution">
    <text evidence="1">The sequence shown here is derived from an EMBL/GenBank/DDBJ whole genome shotgun (WGS) entry which is preliminary data.</text>
</comment>
<sequence>MDALDHTLLVNINYWRDGHYYDLECYINQVSSDQKQLKIEHKGGEME</sequence>
<dbReference type="Pfam" id="PF08863">
    <property type="entry name" value="YolD"/>
    <property type="match status" value="1"/>
</dbReference>
<proteinExistence type="predicted"/>
<dbReference type="EMBL" id="VLXZ01000017">
    <property type="protein sequence ID" value="TSB44920.1"/>
    <property type="molecule type" value="Genomic_DNA"/>
</dbReference>
<organism evidence="1 2">
    <name type="scientific">Alkalicoccobacillus porphyridii</name>
    <dbReference type="NCBI Taxonomy" id="2597270"/>
    <lineage>
        <taxon>Bacteria</taxon>
        <taxon>Bacillati</taxon>
        <taxon>Bacillota</taxon>
        <taxon>Bacilli</taxon>
        <taxon>Bacillales</taxon>
        <taxon>Bacillaceae</taxon>
        <taxon>Alkalicoccobacillus</taxon>
    </lineage>
</organism>
<evidence type="ECO:0000313" key="2">
    <source>
        <dbReference type="Proteomes" id="UP000318521"/>
    </source>
</evidence>
<evidence type="ECO:0000313" key="1">
    <source>
        <dbReference type="EMBL" id="TSB44920.1"/>
    </source>
</evidence>
<dbReference type="InterPro" id="IPR014962">
    <property type="entry name" value="YolD"/>
</dbReference>
<gene>
    <name evidence="1" type="ORF">FN960_18915</name>
</gene>
<name>A0A553ZTX5_9BACI</name>